<dbReference type="Proteomes" id="UP000078302">
    <property type="component" value="Unassembled WGS sequence"/>
</dbReference>
<comment type="caution">
    <text evidence="6">The sequence shown here is derived from an EMBL/GenBank/DDBJ whole genome shotgun (WGS) entry which is preliminary data.</text>
</comment>
<evidence type="ECO:0000256" key="1">
    <source>
        <dbReference type="ARBA" id="ARBA00008857"/>
    </source>
</evidence>
<dbReference type="PANTHER" id="PTHR30349:SF41">
    <property type="entry name" value="INTEGRASE_RECOMBINASE PROTEIN MJ0367-RELATED"/>
    <property type="match status" value="1"/>
</dbReference>
<accession>A0A179BNF8</accession>
<comment type="similarity">
    <text evidence="1">Belongs to the 'phage' integrase family.</text>
</comment>
<dbReference type="GO" id="GO:0006310">
    <property type="term" value="P:DNA recombination"/>
    <property type="evidence" value="ECO:0007669"/>
    <property type="project" value="UniProtKB-KW"/>
</dbReference>
<keyword evidence="3" id="KW-0238">DNA-binding</keyword>
<dbReference type="CDD" id="cd00397">
    <property type="entry name" value="DNA_BRE_C"/>
    <property type="match status" value="1"/>
</dbReference>
<dbReference type="PANTHER" id="PTHR30349">
    <property type="entry name" value="PHAGE INTEGRASE-RELATED"/>
    <property type="match status" value="1"/>
</dbReference>
<evidence type="ECO:0000256" key="4">
    <source>
        <dbReference type="ARBA" id="ARBA00023172"/>
    </source>
</evidence>
<dbReference type="PROSITE" id="PS51898">
    <property type="entry name" value="TYR_RECOMBINASE"/>
    <property type="match status" value="1"/>
</dbReference>
<reference evidence="6 7" key="1">
    <citation type="submission" date="2016-04" db="EMBL/GenBank/DDBJ databases">
        <title>Acidithiobacillus ferrooxidans genome sequencing and assembly.</title>
        <authorList>
            <person name="Zhou Z."/>
        </authorList>
    </citation>
    <scope>NUCLEOTIDE SEQUENCE [LARGE SCALE GENOMIC DNA]</scope>
    <source>
        <strain evidence="6 7">BY0502</strain>
    </source>
</reference>
<keyword evidence="4" id="KW-0233">DNA recombination</keyword>
<organism evidence="6 7">
    <name type="scientific">Acidithiobacillus ferrooxidans</name>
    <name type="common">Thiobacillus ferrooxidans</name>
    <dbReference type="NCBI Taxonomy" id="920"/>
    <lineage>
        <taxon>Bacteria</taxon>
        <taxon>Pseudomonadati</taxon>
        <taxon>Pseudomonadota</taxon>
        <taxon>Acidithiobacillia</taxon>
        <taxon>Acidithiobacillales</taxon>
        <taxon>Acidithiobacillaceae</taxon>
        <taxon>Acidithiobacillus</taxon>
    </lineage>
</organism>
<dbReference type="Gene3D" id="1.10.150.130">
    <property type="match status" value="1"/>
</dbReference>
<proteinExistence type="inferred from homology"/>
<dbReference type="InterPro" id="IPR002104">
    <property type="entry name" value="Integrase_catalytic"/>
</dbReference>
<dbReference type="EMBL" id="LVXZ01000013">
    <property type="protein sequence ID" value="OAP93278.1"/>
    <property type="molecule type" value="Genomic_DNA"/>
</dbReference>
<dbReference type="InterPro" id="IPR011010">
    <property type="entry name" value="DNA_brk_join_enz"/>
</dbReference>
<evidence type="ECO:0000256" key="3">
    <source>
        <dbReference type="ARBA" id="ARBA00023125"/>
    </source>
</evidence>
<keyword evidence="7" id="KW-1185">Reference proteome</keyword>
<dbReference type="InterPro" id="IPR050090">
    <property type="entry name" value="Tyrosine_recombinase_XerCD"/>
</dbReference>
<evidence type="ECO:0000259" key="5">
    <source>
        <dbReference type="PROSITE" id="PS51898"/>
    </source>
</evidence>
<protein>
    <recommendedName>
        <fullName evidence="5">Tyr recombinase domain-containing protein</fullName>
    </recommendedName>
</protein>
<evidence type="ECO:0000313" key="7">
    <source>
        <dbReference type="Proteomes" id="UP000078302"/>
    </source>
</evidence>
<evidence type="ECO:0000313" key="6">
    <source>
        <dbReference type="EMBL" id="OAP93278.1"/>
    </source>
</evidence>
<feature type="domain" description="Tyr recombinase" evidence="5">
    <location>
        <begin position="126"/>
        <end position="323"/>
    </location>
</feature>
<name>A0A179BNF8_ACIFR</name>
<dbReference type="Gene3D" id="1.10.443.10">
    <property type="entry name" value="Intergrase catalytic core"/>
    <property type="match status" value="1"/>
</dbReference>
<sequence>MKTAPLQPEKPRTTADPVYAEACRRIAAVSNANTTRTYGSRIKGYLQWCRTVGIAPESAVADAVRDYLGSAPWSAATKITTAAALEALYDVMEGTWARTDNPAREARLQIQKEKNRFGGRQRKPTKLPSTLDVEEEQLLLAITQITPSQDLLARRPHQILRLLLWTGLRREEAANLTANDIRLLAEAPYLRVKQGKGGKERTVPLHLRLADELRDYSIVREDTLASAGYKSSETGALPYFCNTKGKTYDGSSIYRIAQRTLRKAGIDKWQMGPHVLRHTFATRQLQAGIPPAIVKLWMGHKDVSVLFKTYEHVTQCDSIVVPV</sequence>
<dbReference type="SUPFAM" id="SSF56349">
    <property type="entry name" value="DNA breaking-rejoining enzymes"/>
    <property type="match status" value="1"/>
</dbReference>
<gene>
    <name evidence="6" type="ORF">A4H96_01590</name>
</gene>
<dbReference type="Pfam" id="PF00589">
    <property type="entry name" value="Phage_integrase"/>
    <property type="match status" value="1"/>
</dbReference>
<dbReference type="GO" id="GO:0015074">
    <property type="term" value="P:DNA integration"/>
    <property type="evidence" value="ECO:0007669"/>
    <property type="project" value="UniProtKB-KW"/>
</dbReference>
<keyword evidence="2" id="KW-0229">DNA integration</keyword>
<dbReference type="InterPro" id="IPR010998">
    <property type="entry name" value="Integrase_recombinase_N"/>
</dbReference>
<dbReference type="AlphaFoldDB" id="A0A179BNF8"/>
<dbReference type="GO" id="GO:0003677">
    <property type="term" value="F:DNA binding"/>
    <property type="evidence" value="ECO:0007669"/>
    <property type="project" value="UniProtKB-KW"/>
</dbReference>
<dbReference type="InterPro" id="IPR013762">
    <property type="entry name" value="Integrase-like_cat_sf"/>
</dbReference>
<evidence type="ECO:0000256" key="2">
    <source>
        <dbReference type="ARBA" id="ARBA00022908"/>
    </source>
</evidence>
<dbReference type="RefSeq" id="WP_064217967.1">
    <property type="nucleotide sequence ID" value="NZ_LVXZ01000013.1"/>
</dbReference>